<sequence length="321" mass="33948">MTLSHFIKSSSRVASLVGCLALSNLTNVNSAEAFSVTLTNTDFETSTTGWQTVGDVTTIGSNAVQANGVNINPIAPGSNQAIITNAYNSRTDDVNSSGGSLSFNQSGTDPLDADTSTTTNPGSDVQTELGLPLSAFSIERNPSQPGNPRTSKEGSAIYQDFTVNLDAGETGFEISFNWAYLTNDGTTSFGNQDFAFLSVYDTASSSGAIEVLADSSGTITAANASNNFVQGDTTYYSDSNTYTYTVNGLESEQAYTYRIALGTIDVDGSDRSSALLVDNFQVDAAAVPFEFSPIAGFGLVAGFIGFANFRRRLKQRFQVMK</sequence>
<gene>
    <name evidence="4" type="ORF">H1P_1640002</name>
</gene>
<evidence type="ECO:0000256" key="2">
    <source>
        <dbReference type="SAM" id="Phobius"/>
    </source>
</evidence>
<evidence type="ECO:0008006" key="6">
    <source>
        <dbReference type="Google" id="ProtNLM"/>
    </source>
</evidence>
<evidence type="ECO:0000256" key="1">
    <source>
        <dbReference type="SAM" id="MobiDB-lite"/>
    </source>
</evidence>
<dbReference type="EMBL" id="CAACVJ010000073">
    <property type="protein sequence ID" value="VEP12765.1"/>
    <property type="molecule type" value="Genomic_DNA"/>
</dbReference>
<dbReference type="Proteomes" id="UP000320055">
    <property type="component" value="Unassembled WGS sequence"/>
</dbReference>
<feature type="transmembrane region" description="Helical" evidence="2">
    <location>
        <begin position="291"/>
        <end position="309"/>
    </location>
</feature>
<evidence type="ECO:0000256" key="3">
    <source>
        <dbReference type="SAM" id="SignalP"/>
    </source>
</evidence>
<proteinExistence type="predicted"/>
<feature type="compositionally biased region" description="Polar residues" evidence="1">
    <location>
        <begin position="94"/>
        <end position="126"/>
    </location>
</feature>
<organism evidence="4 5">
    <name type="scientific">Hyella patelloides LEGE 07179</name>
    <dbReference type="NCBI Taxonomy" id="945734"/>
    <lineage>
        <taxon>Bacteria</taxon>
        <taxon>Bacillati</taxon>
        <taxon>Cyanobacteriota</taxon>
        <taxon>Cyanophyceae</taxon>
        <taxon>Pleurocapsales</taxon>
        <taxon>Hyellaceae</taxon>
        <taxon>Hyella</taxon>
    </lineage>
</organism>
<keyword evidence="5" id="KW-1185">Reference proteome</keyword>
<evidence type="ECO:0000313" key="5">
    <source>
        <dbReference type="Proteomes" id="UP000320055"/>
    </source>
</evidence>
<evidence type="ECO:0000313" key="4">
    <source>
        <dbReference type="EMBL" id="VEP12765.1"/>
    </source>
</evidence>
<feature type="chain" id="PRO_5022149294" description="PEP-CTERM sorting domain-containing protein" evidence="3">
    <location>
        <begin position="31"/>
        <end position="321"/>
    </location>
</feature>
<keyword evidence="3" id="KW-0732">Signal</keyword>
<dbReference type="AlphaFoldDB" id="A0A563VNA8"/>
<keyword evidence="2" id="KW-1133">Transmembrane helix</keyword>
<keyword evidence="2" id="KW-0812">Transmembrane</keyword>
<protein>
    <recommendedName>
        <fullName evidence="6">PEP-CTERM sorting domain-containing protein</fullName>
    </recommendedName>
</protein>
<feature type="region of interest" description="Disordered" evidence="1">
    <location>
        <begin position="94"/>
        <end position="127"/>
    </location>
</feature>
<dbReference type="OrthoDB" id="7052168at2"/>
<name>A0A563VNA8_9CYAN</name>
<reference evidence="4 5" key="1">
    <citation type="submission" date="2019-01" db="EMBL/GenBank/DDBJ databases">
        <authorList>
            <person name="Brito A."/>
        </authorList>
    </citation>
    <scope>NUCLEOTIDE SEQUENCE [LARGE SCALE GENOMIC DNA]</scope>
    <source>
        <strain evidence="4">1</strain>
    </source>
</reference>
<accession>A0A563VNA8</accession>
<dbReference type="RefSeq" id="WP_144870836.1">
    <property type="nucleotide sequence ID" value="NZ_LR213915.1"/>
</dbReference>
<keyword evidence="2" id="KW-0472">Membrane</keyword>
<feature type="signal peptide" evidence="3">
    <location>
        <begin position="1"/>
        <end position="30"/>
    </location>
</feature>